<proteinExistence type="predicted"/>
<gene>
    <name evidence="1" type="ORF">CONLIGDRAFT_408147</name>
</gene>
<organism evidence="1 2">
    <name type="scientific">Coniochaeta ligniaria NRRL 30616</name>
    <dbReference type="NCBI Taxonomy" id="1408157"/>
    <lineage>
        <taxon>Eukaryota</taxon>
        <taxon>Fungi</taxon>
        <taxon>Dikarya</taxon>
        <taxon>Ascomycota</taxon>
        <taxon>Pezizomycotina</taxon>
        <taxon>Sordariomycetes</taxon>
        <taxon>Sordariomycetidae</taxon>
        <taxon>Coniochaetales</taxon>
        <taxon>Coniochaetaceae</taxon>
        <taxon>Coniochaeta</taxon>
    </lineage>
</organism>
<evidence type="ECO:0000313" key="2">
    <source>
        <dbReference type="Proteomes" id="UP000182658"/>
    </source>
</evidence>
<evidence type="ECO:0000313" key="1">
    <source>
        <dbReference type="EMBL" id="OIW29146.1"/>
    </source>
</evidence>
<dbReference type="Proteomes" id="UP000182658">
    <property type="component" value="Unassembled WGS sequence"/>
</dbReference>
<keyword evidence="2" id="KW-1185">Reference proteome</keyword>
<dbReference type="EMBL" id="KV875098">
    <property type="protein sequence ID" value="OIW29146.1"/>
    <property type="molecule type" value="Genomic_DNA"/>
</dbReference>
<accession>A0A1J7JN43</accession>
<name>A0A1J7JN43_9PEZI</name>
<dbReference type="InParanoid" id="A0A1J7JN43"/>
<sequence>MCDGQKVGPFEAAVLRILNPVHRFPTAPSSTLGADSSFVGICSPRTSAWHLLVVIRPSVISPPKPLHCGLNMAKRSPRWVQNMRGEVGYEARSCRLYVGPVAFLNVQCPFPWFPDSVVLVRTQALLSRTAPTIYRDMAFAASRASMFTELHRWQVQKGVTPEIQLQSASCSCPLLLATQRMPGRKHGSADLQPVRKDSGRRRQRFKIVNVVVNAGQPDHRSPASTRGA</sequence>
<dbReference type="AlphaFoldDB" id="A0A1J7JN43"/>
<protein>
    <submittedName>
        <fullName evidence="1">Uncharacterized protein</fullName>
    </submittedName>
</protein>
<reference evidence="1 2" key="1">
    <citation type="submission" date="2016-10" db="EMBL/GenBank/DDBJ databases">
        <title>Draft genome sequence of Coniochaeta ligniaria NRRL30616, a lignocellulolytic fungus for bioabatement of inhibitors in plant biomass hydrolysates.</title>
        <authorList>
            <consortium name="DOE Joint Genome Institute"/>
            <person name="Jimenez D.J."/>
            <person name="Hector R.E."/>
            <person name="Riley R."/>
            <person name="Sun H."/>
            <person name="Grigoriev I.V."/>
            <person name="Van Elsas J.D."/>
            <person name="Nichols N.N."/>
        </authorList>
    </citation>
    <scope>NUCLEOTIDE SEQUENCE [LARGE SCALE GENOMIC DNA]</scope>
    <source>
        <strain evidence="1 2">NRRL 30616</strain>
    </source>
</reference>